<keyword evidence="12 17" id="KW-1133">Transmembrane helix</keyword>
<dbReference type="AlphaFoldDB" id="A0AA37T1E4"/>
<dbReference type="InterPro" id="IPR027417">
    <property type="entry name" value="P-loop_NTPase"/>
</dbReference>
<dbReference type="RefSeq" id="WP_284216916.1">
    <property type="nucleotide sequence ID" value="NZ_BSOT01000005.1"/>
</dbReference>
<dbReference type="GO" id="GO:0004715">
    <property type="term" value="F:non-membrane spanning protein tyrosine kinase activity"/>
    <property type="evidence" value="ECO:0007669"/>
    <property type="project" value="UniProtKB-EC"/>
</dbReference>
<keyword evidence="11" id="KW-0067">ATP-binding</keyword>
<dbReference type="EC" id="2.7.10.2" evidence="4"/>
<feature type="transmembrane region" description="Helical" evidence="17">
    <location>
        <begin position="430"/>
        <end position="451"/>
    </location>
</feature>
<dbReference type="Pfam" id="PF02706">
    <property type="entry name" value="Wzz"/>
    <property type="match status" value="1"/>
</dbReference>
<keyword evidence="9" id="KW-0547">Nucleotide-binding</keyword>
<dbReference type="Pfam" id="PF13807">
    <property type="entry name" value="GNVR"/>
    <property type="match status" value="1"/>
</dbReference>
<evidence type="ECO:0000256" key="15">
    <source>
        <dbReference type="ARBA" id="ARBA00051245"/>
    </source>
</evidence>
<dbReference type="GO" id="GO:0005524">
    <property type="term" value="F:ATP binding"/>
    <property type="evidence" value="ECO:0007669"/>
    <property type="project" value="UniProtKB-KW"/>
</dbReference>
<evidence type="ECO:0000256" key="5">
    <source>
        <dbReference type="ARBA" id="ARBA00022475"/>
    </source>
</evidence>
<evidence type="ECO:0000256" key="6">
    <source>
        <dbReference type="ARBA" id="ARBA00022519"/>
    </source>
</evidence>
<evidence type="ECO:0000256" key="16">
    <source>
        <dbReference type="SAM" id="Coils"/>
    </source>
</evidence>
<comment type="caution">
    <text evidence="21">The sequence shown here is derived from an EMBL/GenBank/DDBJ whole genome shotgun (WGS) entry which is preliminary data.</text>
</comment>
<organism evidence="21 22">
    <name type="scientific">Agaribacter marinus</name>
    <dbReference type="NCBI Taxonomy" id="1431249"/>
    <lineage>
        <taxon>Bacteria</taxon>
        <taxon>Pseudomonadati</taxon>
        <taxon>Pseudomonadota</taxon>
        <taxon>Gammaproteobacteria</taxon>
        <taxon>Alteromonadales</taxon>
        <taxon>Alteromonadaceae</taxon>
        <taxon>Agaribacter</taxon>
    </lineage>
</organism>
<evidence type="ECO:0000256" key="12">
    <source>
        <dbReference type="ARBA" id="ARBA00022989"/>
    </source>
</evidence>
<name>A0AA37T1E4_9ALTE</name>
<evidence type="ECO:0000256" key="7">
    <source>
        <dbReference type="ARBA" id="ARBA00022679"/>
    </source>
</evidence>
<dbReference type="CDD" id="cd05387">
    <property type="entry name" value="BY-kinase"/>
    <property type="match status" value="1"/>
</dbReference>
<evidence type="ECO:0000256" key="17">
    <source>
        <dbReference type="SAM" id="Phobius"/>
    </source>
</evidence>
<dbReference type="InterPro" id="IPR003856">
    <property type="entry name" value="LPS_length_determ_N"/>
</dbReference>
<keyword evidence="13 17" id="KW-0472">Membrane</keyword>
<reference evidence="21" key="1">
    <citation type="journal article" date="2014" name="Int. J. Syst. Evol. Microbiol.">
        <title>Complete genome sequence of Corynebacterium casei LMG S-19264T (=DSM 44701T), isolated from a smear-ripened cheese.</title>
        <authorList>
            <consortium name="US DOE Joint Genome Institute (JGI-PGF)"/>
            <person name="Walter F."/>
            <person name="Albersmeier A."/>
            <person name="Kalinowski J."/>
            <person name="Ruckert C."/>
        </authorList>
    </citation>
    <scope>NUCLEOTIDE SEQUENCE</scope>
    <source>
        <strain evidence="21">NBRC 110023</strain>
    </source>
</reference>
<accession>A0AA37T1E4</accession>
<dbReference type="Gene3D" id="3.40.50.300">
    <property type="entry name" value="P-loop containing nucleotide triphosphate hydrolases"/>
    <property type="match status" value="1"/>
</dbReference>
<dbReference type="InterPro" id="IPR050445">
    <property type="entry name" value="Bact_polysacc_biosynth/exp"/>
</dbReference>
<evidence type="ECO:0000256" key="3">
    <source>
        <dbReference type="ARBA" id="ARBA00008883"/>
    </source>
</evidence>
<gene>
    <name evidence="21" type="ORF">GCM10007852_15360</name>
</gene>
<keyword evidence="22" id="KW-1185">Reference proteome</keyword>
<comment type="similarity">
    <text evidence="3">Belongs to the etk/wzc family.</text>
</comment>
<evidence type="ECO:0000256" key="4">
    <source>
        <dbReference type="ARBA" id="ARBA00011903"/>
    </source>
</evidence>
<evidence type="ECO:0000259" key="19">
    <source>
        <dbReference type="Pfam" id="PF13614"/>
    </source>
</evidence>
<comment type="catalytic activity">
    <reaction evidence="15">
        <text>L-tyrosyl-[protein] + ATP = O-phospho-L-tyrosyl-[protein] + ADP + H(+)</text>
        <dbReference type="Rhea" id="RHEA:10596"/>
        <dbReference type="Rhea" id="RHEA-COMP:10136"/>
        <dbReference type="Rhea" id="RHEA-COMP:20101"/>
        <dbReference type="ChEBI" id="CHEBI:15378"/>
        <dbReference type="ChEBI" id="CHEBI:30616"/>
        <dbReference type="ChEBI" id="CHEBI:46858"/>
        <dbReference type="ChEBI" id="CHEBI:61978"/>
        <dbReference type="ChEBI" id="CHEBI:456216"/>
        <dbReference type="EC" id="2.7.10.2"/>
    </reaction>
</comment>
<evidence type="ECO:0000256" key="13">
    <source>
        <dbReference type="ARBA" id="ARBA00023136"/>
    </source>
</evidence>
<sequence>MNTDDQNSQSNGDIDIVYLLLLLWRQKSIPIAFVLIGFVFTFVYVKTLPSVFTASTTLQVGIEQGNIVSIDELYVLEARTEEHYNTQIELLKSRQVLKKVVEKLGLTAQELYEKPTPPIVEYLPILSDWFNKPIQSKSTSELAISIQSMLSVSQIKSSEFIKIKVTAHSAELAANIANTLADIYMEYHSTSRSEVNENASTWLIEEIEKLKNKLNSAEAGLQKYKMAHDLIDIEGVLSLKANEIETYAQQVLDYQKTLEQLKARFGRLKNTNDPLALLNANMASISSLIASTKKTLSHLQQEFANISLVYGPKHPKHQSIVEEISSVESTLQSHIDSALSSVDDSFLAVQSDLASAQKSFEKSKAEYHHLSMQQSEFHRLQREVESNQELYDTFLTRLQETKATKNLQKSFARILDYAYPPKFPSGPKKVLIMAVSIMLCACLGVLLILVLEFSRKGILNAEEAARITSLAVLSELPKVNKKLKAHKRVCTKPCDQLVKNPHYLETMRNLRTKLKVNENSCSILAVTSAMSGEGKSSTTLNLAEAFSELERVLVIDADLHKPSMADKLGLDSMQAGLVELMSGKYKLGQCLQRSTSQNYDIMCAGHLPDNPSKLLLSRNFARLLKGLSKHYDRVIVETAPINLVSDAQAISKSVDGVLFVTQAESTSREHVKNGIRLLHQVNANILGLVLNQTNDKLSKYQYHQ</sequence>
<dbReference type="EMBL" id="BSOT01000005">
    <property type="protein sequence ID" value="GLR70628.1"/>
    <property type="molecule type" value="Genomic_DNA"/>
</dbReference>
<keyword evidence="14" id="KW-0829">Tyrosine-protein kinase</keyword>
<dbReference type="InterPro" id="IPR025669">
    <property type="entry name" value="AAA_dom"/>
</dbReference>
<evidence type="ECO:0000259" key="20">
    <source>
        <dbReference type="Pfam" id="PF13807"/>
    </source>
</evidence>
<evidence type="ECO:0000256" key="1">
    <source>
        <dbReference type="ARBA" id="ARBA00004429"/>
    </source>
</evidence>
<dbReference type="SUPFAM" id="SSF52540">
    <property type="entry name" value="P-loop containing nucleoside triphosphate hydrolases"/>
    <property type="match status" value="1"/>
</dbReference>
<evidence type="ECO:0000313" key="22">
    <source>
        <dbReference type="Proteomes" id="UP001156601"/>
    </source>
</evidence>
<keyword evidence="5" id="KW-1003">Cell membrane</keyword>
<proteinExistence type="inferred from homology"/>
<dbReference type="GO" id="GO:0005886">
    <property type="term" value="C:plasma membrane"/>
    <property type="evidence" value="ECO:0007669"/>
    <property type="project" value="UniProtKB-SubCell"/>
</dbReference>
<evidence type="ECO:0000259" key="18">
    <source>
        <dbReference type="Pfam" id="PF02706"/>
    </source>
</evidence>
<evidence type="ECO:0000256" key="10">
    <source>
        <dbReference type="ARBA" id="ARBA00022777"/>
    </source>
</evidence>
<dbReference type="NCBIfam" id="TIGR01007">
    <property type="entry name" value="eps_fam"/>
    <property type="match status" value="1"/>
</dbReference>
<keyword evidence="7" id="KW-0808">Transferase</keyword>
<evidence type="ECO:0000313" key="21">
    <source>
        <dbReference type="EMBL" id="GLR70628.1"/>
    </source>
</evidence>
<reference evidence="21" key="2">
    <citation type="submission" date="2023-01" db="EMBL/GenBank/DDBJ databases">
        <title>Draft genome sequence of Agaribacter marinus strain NBRC 110023.</title>
        <authorList>
            <person name="Sun Q."/>
            <person name="Mori K."/>
        </authorList>
    </citation>
    <scope>NUCLEOTIDE SEQUENCE</scope>
    <source>
        <strain evidence="21">NBRC 110023</strain>
    </source>
</reference>
<feature type="transmembrane region" description="Helical" evidence="17">
    <location>
        <begin position="28"/>
        <end position="45"/>
    </location>
</feature>
<keyword evidence="10" id="KW-0418">Kinase</keyword>
<dbReference type="PANTHER" id="PTHR32309">
    <property type="entry name" value="TYROSINE-PROTEIN KINASE"/>
    <property type="match status" value="1"/>
</dbReference>
<dbReference type="PANTHER" id="PTHR32309:SF13">
    <property type="entry name" value="FERRIC ENTEROBACTIN TRANSPORT PROTEIN FEPE"/>
    <property type="match status" value="1"/>
</dbReference>
<comment type="subcellular location">
    <subcellularLocation>
        <location evidence="1">Cell inner membrane</location>
        <topology evidence="1">Multi-pass membrane protein</topology>
    </subcellularLocation>
</comment>
<evidence type="ECO:0000256" key="2">
    <source>
        <dbReference type="ARBA" id="ARBA00007316"/>
    </source>
</evidence>
<dbReference type="InterPro" id="IPR032807">
    <property type="entry name" value="GNVR"/>
</dbReference>
<comment type="similarity">
    <text evidence="2">Belongs to the CpsD/CapB family.</text>
</comment>
<protein>
    <recommendedName>
        <fullName evidence="4">non-specific protein-tyrosine kinase</fullName>
        <ecNumber evidence="4">2.7.10.2</ecNumber>
    </recommendedName>
</protein>
<dbReference type="InterPro" id="IPR005702">
    <property type="entry name" value="Wzc-like_C"/>
</dbReference>
<evidence type="ECO:0000256" key="14">
    <source>
        <dbReference type="ARBA" id="ARBA00023137"/>
    </source>
</evidence>
<keyword evidence="6" id="KW-0997">Cell inner membrane</keyword>
<evidence type="ECO:0000256" key="9">
    <source>
        <dbReference type="ARBA" id="ARBA00022741"/>
    </source>
</evidence>
<feature type="domain" description="AAA" evidence="19">
    <location>
        <begin position="523"/>
        <end position="682"/>
    </location>
</feature>
<feature type="domain" description="Polysaccharide chain length determinant N-terminal" evidence="18">
    <location>
        <begin position="13"/>
        <end position="104"/>
    </location>
</feature>
<keyword evidence="8 17" id="KW-0812">Transmembrane</keyword>
<keyword evidence="16" id="KW-0175">Coiled coil</keyword>
<evidence type="ECO:0000256" key="8">
    <source>
        <dbReference type="ARBA" id="ARBA00022692"/>
    </source>
</evidence>
<dbReference type="Pfam" id="PF13614">
    <property type="entry name" value="AAA_31"/>
    <property type="match status" value="1"/>
</dbReference>
<dbReference type="Proteomes" id="UP001156601">
    <property type="component" value="Unassembled WGS sequence"/>
</dbReference>
<evidence type="ECO:0000256" key="11">
    <source>
        <dbReference type="ARBA" id="ARBA00022840"/>
    </source>
</evidence>
<feature type="domain" description="Tyrosine-protein kinase G-rich" evidence="20">
    <location>
        <begin position="372"/>
        <end position="451"/>
    </location>
</feature>
<feature type="coiled-coil region" evidence="16">
    <location>
        <begin position="207"/>
        <end position="271"/>
    </location>
</feature>